<keyword evidence="3 5" id="KW-0819">tRNA processing</keyword>
<dbReference type="PANTHER" id="PTHR14986">
    <property type="entry name" value="RURM1 PROTEIN"/>
    <property type="match status" value="1"/>
</dbReference>
<dbReference type="HAMAP" id="MF_03048">
    <property type="entry name" value="Urm1"/>
    <property type="match status" value="1"/>
</dbReference>
<dbReference type="GO" id="GO:0034227">
    <property type="term" value="P:tRNA thio-modification"/>
    <property type="evidence" value="ECO:0007669"/>
    <property type="project" value="UniProtKB-UniRule"/>
</dbReference>
<comment type="similarity">
    <text evidence="5 6">Belongs to the URM1 family.</text>
</comment>
<feature type="cross-link" description="Glycyl lysine isopeptide (Gly-Lys) (interchain with K-? in acceptor proteins)" evidence="5">
    <location>
        <position position="125"/>
    </location>
</feature>
<dbReference type="Proteomes" id="UP000179179">
    <property type="component" value="Unassembled WGS sequence"/>
</dbReference>
<proteinExistence type="inferred from homology"/>
<comment type="caution">
    <text evidence="7">The sequence shown here is derived from an EMBL/GenBank/DDBJ whole genome shotgun (WGS) entry which is preliminary data.</text>
</comment>
<accession>A0A1F7ZQ77</accession>
<evidence type="ECO:0000313" key="8">
    <source>
        <dbReference type="Proteomes" id="UP000179179"/>
    </source>
</evidence>
<evidence type="ECO:0000256" key="4">
    <source>
        <dbReference type="ARBA" id="ARBA00022786"/>
    </source>
</evidence>
<evidence type="ECO:0000313" key="7">
    <source>
        <dbReference type="EMBL" id="OGM41601.1"/>
    </source>
</evidence>
<protein>
    <recommendedName>
        <fullName evidence="5 6">Ubiquitin-related modifier 1</fullName>
    </recommendedName>
</protein>
<reference evidence="7 8" key="1">
    <citation type="journal article" date="2016" name="Genome Biol. Evol.">
        <title>Draft genome sequence of an aflatoxigenic Aspergillus species, A. bombycis.</title>
        <authorList>
            <person name="Moore G.G."/>
            <person name="Mack B.M."/>
            <person name="Beltz S.B."/>
            <person name="Gilbert M.K."/>
        </authorList>
    </citation>
    <scope>NUCLEOTIDE SEQUENCE [LARGE SCALE GENOMIC DNA]</scope>
    <source>
        <strain evidence="8">NRRL 26010</strain>
    </source>
</reference>
<dbReference type="SUPFAM" id="SSF54285">
    <property type="entry name" value="MoaD/ThiS"/>
    <property type="match status" value="1"/>
</dbReference>
<dbReference type="Pfam" id="PF09138">
    <property type="entry name" value="Urm1"/>
    <property type="match status" value="1"/>
</dbReference>
<dbReference type="AlphaFoldDB" id="A0A1F7ZQ77"/>
<comment type="subcellular location">
    <subcellularLocation>
        <location evidence="5 6">Cytoplasm</location>
    </subcellularLocation>
</comment>
<name>A0A1F7ZQ77_9EURO</name>
<dbReference type="InterPro" id="IPR012675">
    <property type="entry name" value="Beta-grasp_dom_sf"/>
</dbReference>
<dbReference type="InterPro" id="IPR016155">
    <property type="entry name" value="Mopterin_synth/thiamin_S_b"/>
</dbReference>
<dbReference type="UniPathway" id="UPA00988"/>
<dbReference type="PIRSF" id="PIRSF037379">
    <property type="entry name" value="Ubiquitin-related_modifier_1"/>
    <property type="match status" value="1"/>
</dbReference>
<keyword evidence="1 5" id="KW-0963">Cytoplasm</keyword>
<dbReference type="InterPro" id="IPR015221">
    <property type="entry name" value="Urm1"/>
</dbReference>
<sequence>MTTDTEIGHESARVEAPGSFSVSVEFTFSPPRGGLEILFSNERKHGVTLPARLSDGGRPRISFLLEHLVENVMKDERKELFILEGNVRPGILVLINDADWELEGEENYELQPGDNIVFVSTLHGG</sequence>
<gene>
    <name evidence="5" type="primary">URM1</name>
    <name evidence="7" type="ORF">ABOM_008762</name>
</gene>
<evidence type="ECO:0000256" key="6">
    <source>
        <dbReference type="RuleBase" id="RU361182"/>
    </source>
</evidence>
<comment type="function">
    <text evidence="5">Acts as a sulfur carrier required for 2-thiolation of mcm(5)S(2)U at tRNA wobble positions of cytosolic tRNA(Lys), tRNA(Glu) and tRNA(Gln). Serves as sulfur donor in tRNA 2-thiolation reaction by being thiocarboxylated (-COSH) at its C-terminus by the MOCS3 homolog UBA4. The sulfur is then transferred to tRNA to form 2-thiolation of mcm(5)S(2)U. Prior mcm(5) tRNA modification by the elongator complex is required for 2-thiolation. Also acts as a ubiquitin-like protein (UBL) that is covalently conjugated via an isopeptide bond to lysine residues of target proteins such as AHP1. The thiocarboxylated form serves as substrate for conjugation and oxidative stress specifically induces the formation of UBL-protein conjugates.</text>
</comment>
<dbReference type="STRING" id="109264.A0A1F7ZQ77"/>
<keyword evidence="4 5" id="KW-0833">Ubl conjugation pathway</keyword>
<dbReference type="Gene3D" id="3.10.20.30">
    <property type="match status" value="1"/>
</dbReference>
<keyword evidence="2 5" id="KW-1017">Isopeptide bond</keyword>
<dbReference type="GO" id="GO:0002098">
    <property type="term" value="P:tRNA wobble uridine modification"/>
    <property type="evidence" value="ECO:0007669"/>
    <property type="project" value="UniProtKB-UniRule"/>
</dbReference>
<dbReference type="GO" id="GO:0032447">
    <property type="term" value="P:protein urmylation"/>
    <property type="evidence" value="ECO:0007669"/>
    <property type="project" value="UniProtKB-UniRule"/>
</dbReference>
<comment type="PTM">
    <text evidence="5">C-terminal thiocarboxylation occurs in 2 steps, it is first acyl-adenylated (-COAMP) via the hesA/moeB/thiF part of UBA4, then thiocarboxylated (-COSH) via the rhodanese domain of UBA4.</text>
</comment>
<evidence type="ECO:0000256" key="2">
    <source>
        <dbReference type="ARBA" id="ARBA00022499"/>
    </source>
</evidence>
<dbReference type="GO" id="GO:0005829">
    <property type="term" value="C:cytosol"/>
    <property type="evidence" value="ECO:0007669"/>
    <property type="project" value="UniProtKB-UniRule"/>
</dbReference>
<evidence type="ECO:0000256" key="3">
    <source>
        <dbReference type="ARBA" id="ARBA00022694"/>
    </source>
</evidence>
<dbReference type="OrthoDB" id="10248987at2759"/>
<keyword evidence="8" id="KW-1185">Reference proteome</keyword>
<comment type="pathway">
    <text evidence="5 6">tRNA modification; 5-methoxycarbonylmethyl-2-thiouridine-tRNA biosynthesis.</text>
</comment>
<evidence type="ECO:0000256" key="1">
    <source>
        <dbReference type="ARBA" id="ARBA00022490"/>
    </source>
</evidence>
<dbReference type="EMBL" id="LYCR01000108">
    <property type="protein sequence ID" value="OGM41601.1"/>
    <property type="molecule type" value="Genomic_DNA"/>
</dbReference>
<feature type="modified residue" description="1-thioglycine" evidence="5">
    <location>
        <position position="125"/>
    </location>
</feature>
<organism evidence="7 8">
    <name type="scientific">Aspergillus bombycis</name>
    <dbReference type="NCBI Taxonomy" id="109264"/>
    <lineage>
        <taxon>Eukaryota</taxon>
        <taxon>Fungi</taxon>
        <taxon>Dikarya</taxon>
        <taxon>Ascomycota</taxon>
        <taxon>Pezizomycotina</taxon>
        <taxon>Eurotiomycetes</taxon>
        <taxon>Eurotiomycetidae</taxon>
        <taxon>Eurotiales</taxon>
        <taxon>Aspergillaceae</taxon>
        <taxon>Aspergillus</taxon>
    </lineage>
</organism>
<evidence type="ECO:0000256" key="5">
    <source>
        <dbReference type="HAMAP-Rule" id="MF_03048"/>
    </source>
</evidence>
<dbReference type="CDD" id="cd01764">
    <property type="entry name" value="Ubl_Urm1"/>
    <property type="match status" value="1"/>
</dbReference>